<dbReference type="OrthoDB" id="5855206at2759"/>
<dbReference type="KEGG" id="char:105906622"/>
<sequence length="424" mass="47927">MDASEESVGRTMVQVITEKYNLDNFPYCRGPGIGVVVLTSPQSSPVKGQLNLPKVLVLDSCGITQAGDESEVATYCAHVVELDLSNNHLQDWGEVLKIVSNVPKLDFLNLSMNPLSASQLEPDPEPFLELRSLVLNNTQLSWEALHTLTREIPKLEELFLCLNEYRSVTLSDVPCASLQLLHISDNRLQDWAEVRKFGLMYPGLQTLILANNKLSSIDEPQESLCRLFPQLRCINLHNTGLSRWEDIEKLSMFPKLQEVKVMGVPLLQSYGTTERRSLVVAQLPAVTMLNGSIVTPGEREDAERFYVRYFIECPENELPQRYNNLLAQYGRLEPLADVDLRPQSSILMDVRCGERVERLSLRLDQTVAELKRTLRPVVQLPCSKMRVYHVAPALGTQELKYGGRALHSYQMREGEEILVVPKDL</sequence>
<evidence type="ECO:0000256" key="3">
    <source>
        <dbReference type="ARBA" id="ARBA00022737"/>
    </source>
</evidence>
<dbReference type="PROSITE" id="PS51450">
    <property type="entry name" value="LRR"/>
    <property type="match status" value="1"/>
</dbReference>
<keyword evidence="2" id="KW-0433">Leucine-rich repeat</keyword>
<dbReference type="RefSeq" id="XP_031428332.1">
    <property type="nucleotide sequence ID" value="XM_031572472.2"/>
</dbReference>
<evidence type="ECO:0000256" key="4">
    <source>
        <dbReference type="ARBA" id="ARBA00023242"/>
    </source>
</evidence>
<proteinExistence type="inferred from homology"/>
<evidence type="ECO:0000256" key="2">
    <source>
        <dbReference type="ARBA" id="ARBA00022614"/>
    </source>
</evidence>
<dbReference type="GO" id="GO:0005634">
    <property type="term" value="C:nucleus"/>
    <property type="evidence" value="ECO:0007669"/>
    <property type="project" value="UniProtKB-SubCell"/>
</dbReference>
<keyword evidence="3" id="KW-0677">Repeat</keyword>
<dbReference type="InterPro" id="IPR032675">
    <property type="entry name" value="LRR_dom_sf"/>
</dbReference>
<dbReference type="FunFam" id="3.80.10.10:FF:000145">
    <property type="entry name" value="Tubulin-specific chaperone cofactor E-like protein"/>
    <property type="match status" value="1"/>
</dbReference>
<evidence type="ECO:0000256" key="1">
    <source>
        <dbReference type="ARBA" id="ARBA00004123"/>
    </source>
</evidence>
<comment type="similarity">
    <text evidence="5">Belongs to the U2 small nuclear ribonucleoprotein A family.</text>
</comment>
<reference evidence="7 8" key="1">
    <citation type="submission" date="2025-04" db="UniProtKB">
        <authorList>
            <consortium name="RefSeq"/>
        </authorList>
    </citation>
    <scope>IDENTIFICATION</scope>
</reference>
<protein>
    <submittedName>
        <fullName evidence="7 8">Tubulin-specific chaperone cofactor E-like protein</fullName>
    </submittedName>
</protein>
<organism evidence="6 8">
    <name type="scientific">Clupea harengus</name>
    <name type="common">Atlantic herring</name>
    <dbReference type="NCBI Taxonomy" id="7950"/>
    <lineage>
        <taxon>Eukaryota</taxon>
        <taxon>Metazoa</taxon>
        <taxon>Chordata</taxon>
        <taxon>Craniata</taxon>
        <taxon>Vertebrata</taxon>
        <taxon>Euteleostomi</taxon>
        <taxon>Actinopterygii</taxon>
        <taxon>Neopterygii</taxon>
        <taxon>Teleostei</taxon>
        <taxon>Clupei</taxon>
        <taxon>Clupeiformes</taxon>
        <taxon>Clupeoidei</taxon>
        <taxon>Clupeidae</taxon>
        <taxon>Clupea</taxon>
    </lineage>
</organism>
<keyword evidence="6" id="KW-1185">Reference proteome</keyword>
<comment type="subcellular location">
    <subcellularLocation>
        <location evidence="1">Nucleus</location>
    </subcellularLocation>
</comment>
<dbReference type="GO" id="GO:0030620">
    <property type="term" value="F:U2 snRNA binding"/>
    <property type="evidence" value="ECO:0007669"/>
    <property type="project" value="InterPro"/>
</dbReference>
<evidence type="ECO:0000313" key="6">
    <source>
        <dbReference type="Proteomes" id="UP000515152"/>
    </source>
</evidence>
<evidence type="ECO:0000313" key="7">
    <source>
        <dbReference type="RefSeq" id="XP_012690259.2"/>
    </source>
</evidence>
<dbReference type="GeneID" id="105906622"/>
<dbReference type="RefSeq" id="XP_012690259.2">
    <property type="nucleotide sequence ID" value="XM_012834805.3"/>
</dbReference>
<dbReference type="GeneTree" id="ENSGT00530000063405"/>
<name>A0A6P8FYR5_CLUHA</name>
<evidence type="ECO:0000313" key="8">
    <source>
        <dbReference type="RefSeq" id="XP_031428332.1"/>
    </source>
</evidence>
<accession>A0A6P8FYR5</accession>
<dbReference type="Gene3D" id="3.80.10.10">
    <property type="entry name" value="Ribonuclease Inhibitor"/>
    <property type="match status" value="3"/>
</dbReference>
<dbReference type="Proteomes" id="UP000515152">
    <property type="component" value="Chromosome 8"/>
</dbReference>
<dbReference type="PANTHER" id="PTHR10552">
    <property type="entry name" value="U2 SMALL NUCLEAR RIBONUCLEOPROTEIN A"/>
    <property type="match status" value="1"/>
</dbReference>
<dbReference type="InterPro" id="IPR044640">
    <property type="entry name" value="RU2A"/>
</dbReference>
<gene>
    <name evidence="7 8" type="primary">tbcelb</name>
</gene>
<dbReference type="InterPro" id="IPR029071">
    <property type="entry name" value="Ubiquitin-like_domsf"/>
</dbReference>
<evidence type="ECO:0000256" key="5">
    <source>
        <dbReference type="ARBA" id="ARBA00024196"/>
    </source>
</evidence>
<dbReference type="SUPFAM" id="SSF52058">
    <property type="entry name" value="L domain-like"/>
    <property type="match status" value="1"/>
</dbReference>
<dbReference type="CTD" id="100332392"/>
<dbReference type="GO" id="GO:0000398">
    <property type="term" value="P:mRNA splicing, via spliceosome"/>
    <property type="evidence" value="ECO:0007669"/>
    <property type="project" value="InterPro"/>
</dbReference>
<dbReference type="InterPro" id="IPR001611">
    <property type="entry name" value="Leu-rich_rpt"/>
</dbReference>
<keyword evidence="4" id="KW-0539">Nucleus</keyword>
<dbReference type="PANTHER" id="PTHR10552:SF6">
    <property type="entry name" value="U2 SMALL NUCLEAR RIBONUCLEOPROTEIN A"/>
    <property type="match status" value="1"/>
</dbReference>
<dbReference type="SUPFAM" id="SSF54236">
    <property type="entry name" value="Ubiquitin-like"/>
    <property type="match status" value="1"/>
</dbReference>
<dbReference type="AlphaFoldDB" id="A0A6P8FYR5"/>